<dbReference type="AlphaFoldDB" id="A0A087TG77"/>
<dbReference type="Proteomes" id="UP000054359">
    <property type="component" value="Unassembled WGS sequence"/>
</dbReference>
<dbReference type="EMBL" id="KK115075">
    <property type="protein sequence ID" value="KFM64116.1"/>
    <property type="molecule type" value="Genomic_DNA"/>
</dbReference>
<sequence length="74" mass="8439">MLSPVLQFTIRNLDEVVKPARINTHWSLIGKVKLLMKFESIVLSRIMLGILTILHSNAECESIFSVVAKIRTKF</sequence>
<gene>
    <name evidence="1" type="ORF">X975_09669</name>
</gene>
<accession>A0A087TG77</accession>
<evidence type="ECO:0000313" key="2">
    <source>
        <dbReference type="Proteomes" id="UP000054359"/>
    </source>
</evidence>
<dbReference type="OrthoDB" id="6506642at2759"/>
<reference evidence="1 2" key="1">
    <citation type="submission" date="2013-11" db="EMBL/GenBank/DDBJ databases">
        <title>Genome sequencing of Stegodyphus mimosarum.</title>
        <authorList>
            <person name="Bechsgaard J."/>
        </authorList>
    </citation>
    <scope>NUCLEOTIDE SEQUENCE [LARGE SCALE GENOMIC DNA]</scope>
</reference>
<organism evidence="1 2">
    <name type="scientific">Stegodyphus mimosarum</name>
    <name type="common">African social velvet spider</name>
    <dbReference type="NCBI Taxonomy" id="407821"/>
    <lineage>
        <taxon>Eukaryota</taxon>
        <taxon>Metazoa</taxon>
        <taxon>Ecdysozoa</taxon>
        <taxon>Arthropoda</taxon>
        <taxon>Chelicerata</taxon>
        <taxon>Arachnida</taxon>
        <taxon>Araneae</taxon>
        <taxon>Araneomorphae</taxon>
        <taxon>Entelegynae</taxon>
        <taxon>Eresoidea</taxon>
        <taxon>Eresidae</taxon>
        <taxon>Stegodyphus</taxon>
    </lineage>
</organism>
<name>A0A087TG77_STEMI</name>
<proteinExistence type="predicted"/>
<feature type="non-terminal residue" evidence="1">
    <location>
        <position position="74"/>
    </location>
</feature>
<evidence type="ECO:0008006" key="3">
    <source>
        <dbReference type="Google" id="ProtNLM"/>
    </source>
</evidence>
<evidence type="ECO:0000313" key="1">
    <source>
        <dbReference type="EMBL" id="KFM64116.1"/>
    </source>
</evidence>
<protein>
    <recommendedName>
        <fullName evidence="3">HAT C-terminal dimerisation domain-containing protein</fullName>
    </recommendedName>
</protein>
<keyword evidence="2" id="KW-1185">Reference proteome</keyword>